<dbReference type="InterPro" id="IPR013221">
    <property type="entry name" value="Mur_ligase_cen"/>
</dbReference>
<organism evidence="24 25">
    <name type="scientific">Hyphobacterium vulgare</name>
    <dbReference type="NCBI Taxonomy" id="1736751"/>
    <lineage>
        <taxon>Bacteria</taxon>
        <taxon>Pseudomonadati</taxon>
        <taxon>Pseudomonadota</taxon>
        <taxon>Alphaproteobacteria</taxon>
        <taxon>Maricaulales</taxon>
        <taxon>Maricaulaceae</taxon>
        <taxon>Hyphobacterium</taxon>
    </lineage>
</organism>
<dbReference type="PANTHER" id="PTHR11136:SF0">
    <property type="entry name" value="DIHYDROFOLATE SYNTHETASE-RELATED"/>
    <property type="match status" value="1"/>
</dbReference>
<dbReference type="Gene3D" id="3.90.190.20">
    <property type="entry name" value="Mur ligase, C-terminal domain"/>
    <property type="match status" value="1"/>
</dbReference>
<dbReference type="InterPro" id="IPR036565">
    <property type="entry name" value="Mur-like_cat_sf"/>
</dbReference>
<evidence type="ECO:0000256" key="15">
    <source>
        <dbReference type="ARBA" id="ARBA00030592"/>
    </source>
</evidence>
<evidence type="ECO:0000256" key="18">
    <source>
        <dbReference type="ARBA" id="ARBA00047808"/>
    </source>
</evidence>
<evidence type="ECO:0000256" key="12">
    <source>
        <dbReference type="ARBA" id="ARBA00022842"/>
    </source>
</evidence>
<dbReference type="EC" id="6.3.2.17" evidence="6"/>
<evidence type="ECO:0000256" key="19">
    <source>
        <dbReference type="ARBA" id="ARBA00049035"/>
    </source>
</evidence>
<dbReference type="Proteomes" id="UP001595379">
    <property type="component" value="Unassembled WGS sequence"/>
</dbReference>
<evidence type="ECO:0000256" key="2">
    <source>
        <dbReference type="ARBA" id="ARBA00004799"/>
    </source>
</evidence>
<evidence type="ECO:0000256" key="8">
    <source>
        <dbReference type="ARBA" id="ARBA00022598"/>
    </source>
</evidence>
<evidence type="ECO:0000256" key="17">
    <source>
        <dbReference type="ARBA" id="ARBA00047493"/>
    </source>
</evidence>
<keyword evidence="11 21" id="KW-0067">ATP-binding</keyword>
<protein>
    <recommendedName>
        <fullName evidence="7">Dihydrofolate synthase/folylpolyglutamate synthase</fullName>
        <ecNumber evidence="5">6.3.2.12</ecNumber>
        <ecNumber evidence="6">6.3.2.17</ecNumber>
    </recommendedName>
    <alternativeName>
        <fullName evidence="16">Folylpoly-gamma-glutamate synthetase-dihydrofolate synthetase</fullName>
    </alternativeName>
    <alternativeName>
        <fullName evidence="14">Folylpolyglutamate synthetase</fullName>
    </alternativeName>
    <alternativeName>
        <fullName evidence="15">Tetrahydrofolylpolyglutamate synthase</fullName>
    </alternativeName>
</protein>
<comment type="pathway">
    <text evidence="2">Cofactor biosynthesis; tetrahydrofolate biosynthesis; 7,8-dihydrofolate from 2-amino-4-hydroxy-6-hydroxymethyl-7,8-dihydropteridine diphosphate and 4-aminobenzoate: step 2/2.</text>
</comment>
<comment type="caution">
    <text evidence="24">The sequence shown here is derived from an EMBL/GenBank/DDBJ whole genome shotgun (WGS) entry which is preliminary data.</text>
</comment>
<keyword evidence="10 21" id="KW-0547">Nucleotide-binding</keyword>
<dbReference type="GO" id="GO:0016874">
    <property type="term" value="F:ligase activity"/>
    <property type="evidence" value="ECO:0007669"/>
    <property type="project" value="UniProtKB-KW"/>
</dbReference>
<dbReference type="Pfam" id="PF02875">
    <property type="entry name" value="Mur_ligase_C"/>
    <property type="match status" value="1"/>
</dbReference>
<dbReference type="Pfam" id="PF08245">
    <property type="entry name" value="Mur_ligase_M"/>
    <property type="match status" value="1"/>
</dbReference>
<keyword evidence="8 21" id="KW-0436">Ligase</keyword>
<gene>
    <name evidence="24" type="ORF">ACFOOR_08850</name>
</gene>
<feature type="domain" description="Mur ligase C-terminal" evidence="22">
    <location>
        <begin position="298"/>
        <end position="419"/>
    </location>
</feature>
<dbReference type="InterPro" id="IPR018109">
    <property type="entry name" value="Folylpolyglutamate_synth_CS"/>
</dbReference>
<comment type="similarity">
    <text evidence="4 21">Belongs to the folylpolyglutamate synthase family.</text>
</comment>
<comment type="catalytic activity">
    <reaction evidence="18">
        <text>10-formyltetrahydrofolyl-(gamma-L-Glu)(n) + L-glutamate + ATP = 10-formyltetrahydrofolyl-(gamma-L-Glu)(n+1) + ADP + phosphate + H(+)</text>
        <dbReference type="Rhea" id="RHEA:51904"/>
        <dbReference type="Rhea" id="RHEA-COMP:13088"/>
        <dbReference type="Rhea" id="RHEA-COMP:14300"/>
        <dbReference type="ChEBI" id="CHEBI:15378"/>
        <dbReference type="ChEBI" id="CHEBI:29985"/>
        <dbReference type="ChEBI" id="CHEBI:30616"/>
        <dbReference type="ChEBI" id="CHEBI:43474"/>
        <dbReference type="ChEBI" id="CHEBI:134413"/>
        <dbReference type="ChEBI" id="CHEBI:456216"/>
        <dbReference type="EC" id="6.3.2.17"/>
    </reaction>
</comment>
<dbReference type="RefSeq" id="WP_343164526.1">
    <property type="nucleotide sequence ID" value="NZ_JBHRSV010000016.1"/>
</dbReference>
<reference evidence="25" key="1">
    <citation type="journal article" date="2019" name="Int. J. Syst. Evol. Microbiol.">
        <title>The Global Catalogue of Microorganisms (GCM) 10K type strain sequencing project: providing services to taxonomists for standard genome sequencing and annotation.</title>
        <authorList>
            <consortium name="The Broad Institute Genomics Platform"/>
            <consortium name="The Broad Institute Genome Sequencing Center for Infectious Disease"/>
            <person name="Wu L."/>
            <person name="Ma J."/>
        </authorList>
    </citation>
    <scope>NUCLEOTIDE SEQUENCE [LARGE SCALE GENOMIC DNA]</scope>
    <source>
        <strain evidence="25">KCTC 52487</strain>
    </source>
</reference>
<evidence type="ECO:0000313" key="24">
    <source>
        <dbReference type="EMBL" id="MFC2926213.1"/>
    </source>
</evidence>
<comment type="catalytic activity">
    <reaction evidence="17">
        <text>(6S)-5,6,7,8-tetrahydrofolyl-(gamma-L-Glu)(n) + L-glutamate + ATP = (6S)-5,6,7,8-tetrahydrofolyl-(gamma-L-Glu)(n+1) + ADP + phosphate + H(+)</text>
        <dbReference type="Rhea" id="RHEA:10580"/>
        <dbReference type="Rhea" id="RHEA-COMP:14738"/>
        <dbReference type="Rhea" id="RHEA-COMP:14740"/>
        <dbReference type="ChEBI" id="CHEBI:15378"/>
        <dbReference type="ChEBI" id="CHEBI:29985"/>
        <dbReference type="ChEBI" id="CHEBI:30616"/>
        <dbReference type="ChEBI" id="CHEBI:43474"/>
        <dbReference type="ChEBI" id="CHEBI:141005"/>
        <dbReference type="ChEBI" id="CHEBI:456216"/>
        <dbReference type="EC" id="6.3.2.17"/>
    </reaction>
</comment>
<keyword evidence="9" id="KW-0479">Metal-binding</keyword>
<dbReference type="SUPFAM" id="SSF53244">
    <property type="entry name" value="MurD-like peptide ligases, peptide-binding domain"/>
    <property type="match status" value="1"/>
</dbReference>
<dbReference type="PANTHER" id="PTHR11136">
    <property type="entry name" value="FOLYLPOLYGLUTAMATE SYNTHASE-RELATED"/>
    <property type="match status" value="1"/>
</dbReference>
<dbReference type="Gene3D" id="3.40.1190.10">
    <property type="entry name" value="Mur-like, catalytic domain"/>
    <property type="match status" value="1"/>
</dbReference>
<evidence type="ECO:0000256" key="4">
    <source>
        <dbReference type="ARBA" id="ARBA00008276"/>
    </source>
</evidence>
<comment type="catalytic activity">
    <reaction evidence="19">
        <text>(6R)-5,10-methylenetetrahydrofolyl-(gamma-L-Glu)(n) + L-glutamate + ATP = (6R)-5,10-methylenetetrahydrofolyl-(gamma-L-Glu)(n+1) + ADP + phosphate + H(+)</text>
        <dbReference type="Rhea" id="RHEA:51912"/>
        <dbReference type="Rhea" id="RHEA-COMP:13257"/>
        <dbReference type="Rhea" id="RHEA-COMP:13258"/>
        <dbReference type="ChEBI" id="CHEBI:15378"/>
        <dbReference type="ChEBI" id="CHEBI:29985"/>
        <dbReference type="ChEBI" id="CHEBI:30616"/>
        <dbReference type="ChEBI" id="CHEBI:43474"/>
        <dbReference type="ChEBI" id="CHEBI:136572"/>
        <dbReference type="ChEBI" id="CHEBI:456216"/>
        <dbReference type="EC" id="6.3.2.17"/>
    </reaction>
</comment>
<evidence type="ECO:0000256" key="14">
    <source>
        <dbReference type="ARBA" id="ARBA00030048"/>
    </source>
</evidence>
<name>A0ABV6ZXW3_9PROT</name>
<dbReference type="EC" id="6.3.2.12" evidence="5"/>
<dbReference type="PIRSF" id="PIRSF001563">
    <property type="entry name" value="Folylpolyglu_synth"/>
    <property type="match status" value="1"/>
</dbReference>
<evidence type="ECO:0000256" key="16">
    <source>
        <dbReference type="ARBA" id="ARBA00032510"/>
    </source>
</evidence>
<keyword evidence="12" id="KW-0460">Magnesium</keyword>
<dbReference type="PROSITE" id="PS01012">
    <property type="entry name" value="FOLYLPOLYGLU_SYNT_2"/>
    <property type="match status" value="1"/>
</dbReference>
<dbReference type="EMBL" id="JBHRSV010000016">
    <property type="protein sequence ID" value="MFC2926213.1"/>
    <property type="molecule type" value="Genomic_DNA"/>
</dbReference>
<proteinExistence type="inferred from homology"/>
<dbReference type="InterPro" id="IPR036615">
    <property type="entry name" value="Mur_ligase_C_dom_sf"/>
</dbReference>
<accession>A0ABV6ZXW3</accession>
<dbReference type="NCBIfam" id="TIGR01499">
    <property type="entry name" value="folC"/>
    <property type="match status" value="1"/>
</dbReference>
<comment type="function">
    <text evidence="1">Functions in two distinct reactions of the de novo folate biosynthetic pathway. Catalyzes the addition of a glutamate residue to dihydropteroate (7,8-dihydropteroate or H2Pte) to form dihydrofolate (7,8-dihydrofolate monoglutamate or H2Pte-Glu). Also catalyzes successive additions of L-glutamate to tetrahydrofolate or 10-formyltetrahydrofolate or 5,10-methylenetetrahydrofolate, leading to folylpolyglutamate derivatives.</text>
</comment>
<evidence type="ECO:0000256" key="5">
    <source>
        <dbReference type="ARBA" id="ARBA00013023"/>
    </source>
</evidence>
<evidence type="ECO:0000256" key="9">
    <source>
        <dbReference type="ARBA" id="ARBA00022723"/>
    </source>
</evidence>
<sequence>MTGETTGEVLKRLAGLHPRSIDLSLDRIERLLAALGHPHEKLPPVVHVAGTNGKGSVCAFLKAMCEAAGERVHLYTSPHLVRFNERIELFGQPVDDARLLDALKRVEAANGGQSITFFEATTAAALLLFSETPADRLILEVGLGGRWDATNVIARPELTVITPVSLDHQDYLGDSLGGIAGEKAGILKPGIPAIIGPQEGEALDAIERQAFRLSAPMTLHGRDWRCWSEQGRIVFEEESLVWDLPAPALIGGHQVDNAGIAIAAARALGLGEEEVRAGLSAVRWPARLQHLTRGRLAELVEGGGGELWVDGGHNPAAGEALARAMADLEARRSMPLVLVCGFSASKDAHAYLKHFTDLARWVIAVEFDTGREPSKSVAEVQAAGRAADIMCDTGITLTAAIGRALTITRPAPRILVCGSLYLAGQLLAEIEGVTPERTPG</sequence>
<keyword evidence="13" id="KW-0289">Folate biosynthesis</keyword>
<evidence type="ECO:0000256" key="7">
    <source>
        <dbReference type="ARBA" id="ARBA00019357"/>
    </source>
</evidence>
<evidence type="ECO:0000256" key="20">
    <source>
        <dbReference type="ARBA" id="ARBA00049161"/>
    </source>
</evidence>
<comment type="pathway">
    <text evidence="3">Cofactor biosynthesis; tetrahydrofolylpolyglutamate biosynthesis.</text>
</comment>
<evidence type="ECO:0000256" key="6">
    <source>
        <dbReference type="ARBA" id="ARBA00013025"/>
    </source>
</evidence>
<dbReference type="SUPFAM" id="SSF53623">
    <property type="entry name" value="MurD-like peptide ligases, catalytic domain"/>
    <property type="match status" value="1"/>
</dbReference>
<evidence type="ECO:0000256" key="10">
    <source>
        <dbReference type="ARBA" id="ARBA00022741"/>
    </source>
</evidence>
<keyword evidence="25" id="KW-1185">Reference proteome</keyword>
<evidence type="ECO:0000259" key="22">
    <source>
        <dbReference type="Pfam" id="PF02875"/>
    </source>
</evidence>
<dbReference type="InterPro" id="IPR001645">
    <property type="entry name" value="Folylpolyglutamate_synth"/>
</dbReference>
<evidence type="ECO:0000313" key="25">
    <source>
        <dbReference type="Proteomes" id="UP001595379"/>
    </source>
</evidence>
<comment type="catalytic activity">
    <reaction evidence="20">
        <text>7,8-dihydropteroate + L-glutamate + ATP = 7,8-dihydrofolate + ADP + phosphate + H(+)</text>
        <dbReference type="Rhea" id="RHEA:23584"/>
        <dbReference type="ChEBI" id="CHEBI:15378"/>
        <dbReference type="ChEBI" id="CHEBI:17839"/>
        <dbReference type="ChEBI" id="CHEBI:29985"/>
        <dbReference type="ChEBI" id="CHEBI:30616"/>
        <dbReference type="ChEBI" id="CHEBI:43474"/>
        <dbReference type="ChEBI" id="CHEBI:57451"/>
        <dbReference type="ChEBI" id="CHEBI:456216"/>
        <dbReference type="EC" id="6.3.2.12"/>
    </reaction>
</comment>
<dbReference type="InterPro" id="IPR004101">
    <property type="entry name" value="Mur_ligase_C"/>
</dbReference>
<evidence type="ECO:0000259" key="23">
    <source>
        <dbReference type="Pfam" id="PF08245"/>
    </source>
</evidence>
<evidence type="ECO:0000256" key="13">
    <source>
        <dbReference type="ARBA" id="ARBA00022909"/>
    </source>
</evidence>
<evidence type="ECO:0000256" key="3">
    <source>
        <dbReference type="ARBA" id="ARBA00005150"/>
    </source>
</evidence>
<evidence type="ECO:0000256" key="11">
    <source>
        <dbReference type="ARBA" id="ARBA00022840"/>
    </source>
</evidence>
<feature type="domain" description="Mur ligase central" evidence="23">
    <location>
        <begin position="48"/>
        <end position="264"/>
    </location>
</feature>
<evidence type="ECO:0000256" key="21">
    <source>
        <dbReference type="PIRNR" id="PIRNR001563"/>
    </source>
</evidence>
<evidence type="ECO:0000256" key="1">
    <source>
        <dbReference type="ARBA" id="ARBA00002714"/>
    </source>
</evidence>